<reference evidence="2" key="1">
    <citation type="journal article" date="2016" name="Gigascience">
        <title>De novo construction of an expanded transcriptome assembly for the western tarnished plant bug, Lygus hesperus.</title>
        <authorList>
            <person name="Tassone E.E."/>
            <person name="Geib S.M."/>
            <person name="Hall B."/>
            <person name="Fabrick J.A."/>
            <person name="Brent C.S."/>
            <person name="Hull J.J."/>
        </authorList>
    </citation>
    <scope>NUCLEOTIDE SEQUENCE</scope>
</reference>
<feature type="compositionally biased region" description="Pro residues" evidence="1">
    <location>
        <begin position="55"/>
        <end position="72"/>
    </location>
</feature>
<evidence type="ECO:0000256" key="1">
    <source>
        <dbReference type="SAM" id="MobiDB-lite"/>
    </source>
</evidence>
<feature type="non-terminal residue" evidence="2">
    <location>
        <position position="1"/>
    </location>
</feature>
<evidence type="ECO:0000313" key="2">
    <source>
        <dbReference type="EMBL" id="JAQ06831.1"/>
    </source>
</evidence>
<organism evidence="2">
    <name type="scientific">Lygus hesperus</name>
    <name type="common">Western plant bug</name>
    <dbReference type="NCBI Taxonomy" id="30085"/>
    <lineage>
        <taxon>Eukaryota</taxon>
        <taxon>Metazoa</taxon>
        <taxon>Ecdysozoa</taxon>
        <taxon>Arthropoda</taxon>
        <taxon>Hexapoda</taxon>
        <taxon>Insecta</taxon>
        <taxon>Pterygota</taxon>
        <taxon>Neoptera</taxon>
        <taxon>Paraneoptera</taxon>
        <taxon>Hemiptera</taxon>
        <taxon>Heteroptera</taxon>
        <taxon>Panheteroptera</taxon>
        <taxon>Cimicomorpha</taxon>
        <taxon>Miridae</taxon>
        <taxon>Mirini</taxon>
        <taxon>Lygus</taxon>
    </lineage>
</organism>
<feature type="non-terminal residue" evidence="2">
    <location>
        <position position="115"/>
    </location>
</feature>
<name>A0A146LF91_LYGHE</name>
<protein>
    <submittedName>
        <fullName evidence="2">Uncharacterized protein</fullName>
    </submittedName>
</protein>
<feature type="compositionally biased region" description="Low complexity" evidence="1">
    <location>
        <begin position="35"/>
        <end position="54"/>
    </location>
</feature>
<feature type="region of interest" description="Disordered" evidence="1">
    <location>
        <begin position="30"/>
        <end position="72"/>
    </location>
</feature>
<accession>A0A146LF91</accession>
<dbReference type="AlphaFoldDB" id="A0A146LF91"/>
<gene>
    <name evidence="2" type="ORF">g.3062</name>
</gene>
<sequence>EPVRVWRDPSVLLESEPHVRHIHSVQHQSLLMSHPSTPAASGPPSTSAANHPSNLYPPVPPPPSLMSPHPLQPHLPPPGLYAHHIPEMLWKQRYPIQVGAHLLGPQGAHPGEDML</sequence>
<dbReference type="EMBL" id="GDHC01011798">
    <property type="protein sequence ID" value="JAQ06831.1"/>
    <property type="molecule type" value="Transcribed_RNA"/>
</dbReference>
<proteinExistence type="predicted"/>